<sequence length="647" mass="75541">MWRSIGQYCIPTTFRVTRQPNVKWQLLFYLKKHWFGISIGIGSTICIYQYYDKKLNTLCRGEELRSGSQSCVARNKKCFQEDILSFLREVSFLRHNRELQTLDKINVLCLLGPSARKEDILPYLLDSNGILCMDLIQGGVERVIGETTCILFLSISELPEALKREKLAQIKYLLRGLATWNCAAMDAIIASQRYPLLHRLLLHFRHRLSETAHAVLIYSPQDTADIIIQRTIQVAMKEGIPLLVLSESCSSLFESRLEDLCLKMKRYLMQRFAFEHPAVRYLHPFTIGQNWITLLFQLIMGIYYWWKARSIGYKDGFEDGAREWNYRLIGLDMGCLSNRDDELWEFCYGSNFVLNGYCYDSASMNGLLQSLNSLSFLGMNEIALYKRYVRLLLVDGSSSLVGTLFDMNSSHDPYDQNPYGTRYNSHPVETNSIPEKPSNQLYFLDGNVSIWTLPWTQVTKSISIRNFLHHAALDWGSLGKSFLWQLYMNWLDTTIHSSILASRWKHSLYQDILISSYYDRQNVSRFLNGIDGVILPVRFSKDESPMKYGRQIIEQCLKQQIPVFFVDCCNKEHSCEISNGLRKAIRRTLIQRALKIQQQRYISARTQFFLWLYTWRYDMAYMEGYRQAWMLRLSSHQTFETPSYDGI</sequence>
<accession>A0A9C7Q4R5</accession>
<dbReference type="AlphaFoldDB" id="A0A9C7Q4R5"/>
<dbReference type="OrthoDB" id="7908at2759"/>
<evidence type="ECO:0000313" key="1">
    <source>
        <dbReference type="EMBL" id="GJQ15271.1"/>
    </source>
</evidence>
<organism evidence="1 2">
    <name type="scientific">Galdieria partita</name>
    <dbReference type="NCBI Taxonomy" id="83374"/>
    <lineage>
        <taxon>Eukaryota</taxon>
        <taxon>Rhodophyta</taxon>
        <taxon>Bangiophyceae</taxon>
        <taxon>Galdieriales</taxon>
        <taxon>Galdieriaceae</taxon>
        <taxon>Galdieria</taxon>
    </lineage>
</organism>
<dbReference type="EMBL" id="BQMJ01000066">
    <property type="protein sequence ID" value="GJQ15271.1"/>
    <property type="molecule type" value="Genomic_DNA"/>
</dbReference>
<reference evidence="1" key="2">
    <citation type="submission" date="2022-01" db="EMBL/GenBank/DDBJ databases">
        <authorList>
            <person name="Hirooka S."/>
            <person name="Miyagishima S.Y."/>
        </authorList>
    </citation>
    <scope>NUCLEOTIDE SEQUENCE</scope>
    <source>
        <strain evidence="1">NBRC 102759</strain>
    </source>
</reference>
<reference evidence="1" key="1">
    <citation type="journal article" date="2022" name="Proc. Natl. Acad. Sci. U.S.A.">
        <title>Life cycle and functional genomics of the unicellular red alga Galdieria for elucidating algal and plant evolution and industrial use.</title>
        <authorList>
            <person name="Hirooka S."/>
            <person name="Itabashi T."/>
            <person name="Ichinose T.M."/>
            <person name="Onuma R."/>
            <person name="Fujiwara T."/>
            <person name="Yamashita S."/>
            <person name="Jong L.W."/>
            <person name="Tomita R."/>
            <person name="Iwane A.H."/>
            <person name="Miyagishima S.Y."/>
        </authorList>
    </citation>
    <scope>NUCLEOTIDE SEQUENCE</scope>
    <source>
        <strain evidence="1">NBRC 102759</strain>
    </source>
</reference>
<protein>
    <submittedName>
        <fullName evidence="1">Uncharacterized protein</fullName>
    </submittedName>
</protein>
<evidence type="ECO:0000313" key="2">
    <source>
        <dbReference type="Proteomes" id="UP001061958"/>
    </source>
</evidence>
<name>A0A9C7Q4R5_9RHOD</name>
<gene>
    <name evidence="1" type="ORF">GpartN1_g7062.t1</name>
</gene>
<comment type="caution">
    <text evidence="1">The sequence shown here is derived from an EMBL/GenBank/DDBJ whole genome shotgun (WGS) entry which is preliminary data.</text>
</comment>
<proteinExistence type="predicted"/>
<keyword evidence="2" id="KW-1185">Reference proteome</keyword>
<dbReference type="Proteomes" id="UP001061958">
    <property type="component" value="Unassembled WGS sequence"/>
</dbReference>